<reference evidence="1" key="1">
    <citation type="submission" date="2022-07" db="EMBL/GenBank/DDBJ databases">
        <title>Diversity of ethanolamine utilization by human commensal Escherichia coli.</title>
        <authorList>
            <person name="Jubelin G."/>
        </authorList>
    </citation>
    <scope>NUCLEOTIDE SEQUENCE</scope>
    <source>
        <strain evidence="1">S1</strain>
    </source>
</reference>
<gene>
    <name evidence="1" type="ORF">NVV43_31815</name>
</gene>
<accession>A0AAW5N118</accession>
<evidence type="ECO:0000313" key="1">
    <source>
        <dbReference type="EMBL" id="MCR6679941.1"/>
    </source>
</evidence>
<feature type="non-terminal residue" evidence="1">
    <location>
        <position position="1"/>
    </location>
</feature>
<dbReference type="EMBL" id="JANPXH010002025">
    <property type="protein sequence ID" value="MCR6679941.1"/>
    <property type="molecule type" value="Genomic_DNA"/>
</dbReference>
<organism evidence="1 2">
    <name type="scientific">Escherichia marmotae</name>
    <dbReference type="NCBI Taxonomy" id="1499973"/>
    <lineage>
        <taxon>Bacteria</taxon>
        <taxon>Pseudomonadati</taxon>
        <taxon>Pseudomonadota</taxon>
        <taxon>Gammaproteobacteria</taxon>
        <taxon>Enterobacterales</taxon>
        <taxon>Enterobacteriaceae</taxon>
        <taxon>Escherichia</taxon>
    </lineage>
</organism>
<dbReference type="Proteomes" id="UP001206878">
    <property type="component" value="Unassembled WGS sequence"/>
</dbReference>
<name>A0AAW5N118_9ESCH</name>
<protein>
    <recommendedName>
        <fullName evidence="3">IS4 family transposase</fullName>
    </recommendedName>
</protein>
<evidence type="ECO:0008006" key="3">
    <source>
        <dbReference type="Google" id="ProtNLM"/>
    </source>
</evidence>
<proteinExistence type="predicted"/>
<dbReference type="AlphaFoldDB" id="A0AAW5N118"/>
<evidence type="ECO:0000313" key="2">
    <source>
        <dbReference type="Proteomes" id="UP001206878"/>
    </source>
</evidence>
<sequence>KPMTEAKMPDALRLSGLHEFCNLLNLQTFVGRIRRSRRIRHGQSALCQQYEADFFRLFNPSTYTRKL</sequence>
<comment type="caution">
    <text evidence="1">The sequence shown here is derived from an EMBL/GenBank/DDBJ whole genome shotgun (WGS) entry which is preliminary data.</text>
</comment>
<dbReference type="AntiFam" id="ANF00064">
    <property type="entry name" value="Unclear, Possibly translation of poorly localized IS Element IS621"/>
</dbReference>